<dbReference type="CDD" id="cd00267">
    <property type="entry name" value="ABC_ATPase"/>
    <property type="match status" value="1"/>
</dbReference>
<keyword evidence="1 2" id="KW-0175">Coiled coil</keyword>
<dbReference type="PANTHER" id="PTHR45916">
    <property type="entry name" value="STRUCTURAL MAINTENANCE OF CHROMOSOMES PROTEIN 5"/>
    <property type="match status" value="1"/>
</dbReference>
<feature type="compositionally biased region" description="Basic and acidic residues" evidence="3">
    <location>
        <begin position="750"/>
        <end position="759"/>
    </location>
</feature>
<evidence type="ECO:0000256" key="3">
    <source>
        <dbReference type="SAM" id="MobiDB-lite"/>
    </source>
</evidence>
<reference evidence="4 5" key="1">
    <citation type="journal article" date="2015" name="Int. Biodeterior. Biodegradation">
        <title>Physiological and genetic screening methods for the isolation of methyl tert-butyl ether-degrading bacteria for bioremediation purposes.</title>
        <authorList>
            <person name="Guisado I.M."/>
            <person name="Purswani J."/>
            <person name="Gonzalez Lopez J."/>
            <person name="Pozo C."/>
        </authorList>
    </citation>
    <scope>NUCLEOTIDE SEQUENCE [LARGE SCALE GENOMIC DNA]</scope>
    <source>
        <strain evidence="4 5">SH7</strain>
    </source>
</reference>
<dbReference type="GO" id="GO:0016887">
    <property type="term" value="F:ATP hydrolysis activity"/>
    <property type="evidence" value="ECO:0007669"/>
    <property type="project" value="InterPro"/>
</dbReference>
<keyword evidence="5" id="KW-1185">Reference proteome</keyword>
<evidence type="ECO:0000313" key="4">
    <source>
        <dbReference type="EMBL" id="KTD84678.1"/>
    </source>
</evidence>
<evidence type="ECO:0000256" key="2">
    <source>
        <dbReference type="SAM" id="Coils"/>
    </source>
</evidence>
<dbReference type="InterPro" id="IPR027417">
    <property type="entry name" value="P-loop_NTPase"/>
</dbReference>
<evidence type="ECO:0000256" key="1">
    <source>
        <dbReference type="ARBA" id="ARBA00023054"/>
    </source>
</evidence>
<protein>
    <submittedName>
        <fullName evidence="4">Uncharacterized protein</fullName>
    </submittedName>
</protein>
<dbReference type="SUPFAM" id="SSF52540">
    <property type="entry name" value="P-loop containing nucleoside triphosphate hydrolases"/>
    <property type="match status" value="2"/>
</dbReference>
<dbReference type="Proteomes" id="UP000054709">
    <property type="component" value="Unassembled WGS sequence"/>
</dbReference>
<dbReference type="GO" id="GO:0030915">
    <property type="term" value="C:Smc5-Smc6 complex"/>
    <property type="evidence" value="ECO:0007669"/>
    <property type="project" value="TreeGrafter"/>
</dbReference>
<accession>A0A0W1ATM5</accession>
<dbReference type="AlphaFoldDB" id="A0A0W1ATM5"/>
<dbReference type="GO" id="GO:0003697">
    <property type="term" value="F:single-stranded DNA binding"/>
    <property type="evidence" value="ECO:0007669"/>
    <property type="project" value="TreeGrafter"/>
</dbReference>
<dbReference type="EMBL" id="LCZJ02000033">
    <property type="protein sequence ID" value="KTD84678.1"/>
    <property type="molecule type" value="Genomic_DNA"/>
</dbReference>
<sequence length="1073" mass="125682">MIPWKMWFTGIRDYQPTEMDLSGKESHILITGPNGAGKSTVTYCMGSVLYSSKVDLEGLKSRNLLPNETWKAHIRLLFKNEGRMRIDAPNYVEFAIYILQEPGQPTKKQFVIKSGDDPEQWDETIKYTSGDRQYNFTTYKKDLQFKYKIDPDLFYLIWYQQEVNQFAVMDPQERFRIFAEMHGIDHVQRNWEESMEQLKDVQESLRSAEASVENKKQYLGMARSALDRYEDNRKRLIEGGKLYAGALLKLEIYYKQEQLNLVAMEEQLLVDHDIASDRLVTLQKQGDRLNNEMKQIQEEKEKLDTKITLLQEQLASVKKEIEETSIVIGELEIQLKELSQEKSRITHTEEEVHQQLSAITKQLNEMNIEIEKTEASIQESEDIIAQLIDSSSYLKALIQQDKSLDLIHQERLRQYRSSHDVQMEIDRLDQSIQLSKQEREDKSKLLEELSNEERMLEYNQLWSARQRESLSLFKAIGVRAYTLNELLELNESARLTAEEQFETIKYSIFFDGSHVQAPNDLYHVPLRSIIPDRSVTEIQTLQIRVKNGIEDDVFPHAVKALWWVEQFFLSGETRIENDMLIDSKGIRGAQEKKSYILSQKAMQKRKEEIQKKTSELNTSLANLHDSLEIDTKTMQELHAIIQSVRESEAFLTMKHEREGRILKYEDEIKHLQEQKEHSQEFKATHTKFIEKRIRLEHTQVILQLEADFYVRLGQQKEQFEMLQRKTHRYNHLCLQQDALKQQNDTLEELAEQKDGDERRQKRNLSNNEDEFQQATRTLSQIDNQINDTKESLDTSKINLLTVTEEIENLKGIARFIYDEVTSEFEHEPNHAKRQQSLSKLRQEHESGKVTFNSARNESGIDPAASENYKVIKEEVQRLQDEFKRTSLLFEENQERAENLKDQLETTINMRVLEIQQRFKNYMSIFQFEGQIDWNQQEDRRGRVLFHLFIKARKEGHRGTLEDVSVKARGGRVGKGVSGGEESLSSLLFALALLQNLQTAPGFIVMDEFDSALDEQRKLKVFDLYAGELQRKLIILSPKSHENSYLDRFSKAYIVQHDPTVPRSKVMGLNLQRI</sequence>
<dbReference type="Gene3D" id="3.40.50.300">
    <property type="entry name" value="P-loop containing nucleotide triphosphate hydrolases"/>
    <property type="match status" value="2"/>
</dbReference>
<feature type="coiled-coil region" evidence="2">
    <location>
        <begin position="654"/>
        <end position="681"/>
    </location>
</feature>
<feature type="region of interest" description="Disordered" evidence="3">
    <location>
        <begin position="750"/>
        <end position="772"/>
    </location>
</feature>
<dbReference type="GO" id="GO:0000724">
    <property type="term" value="P:double-strand break repair via homologous recombination"/>
    <property type="evidence" value="ECO:0007669"/>
    <property type="project" value="TreeGrafter"/>
</dbReference>
<name>A0A0W1ATM5_9BACL</name>
<evidence type="ECO:0000313" key="5">
    <source>
        <dbReference type="Proteomes" id="UP000054709"/>
    </source>
</evidence>
<comment type="caution">
    <text evidence="4">The sequence shown here is derived from an EMBL/GenBank/DDBJ whole genome shotgun (WGS) entry which is preliminary data.</text>
</comment>
<feature type="region of interest" description="Disordered" evidence="3">
    <location>
        <begin position="825"/>
        <end position="860"/>
    </location>
</feature>
<proteinExistence type="predicted"/>
<organism evidence="4 5">
    <name type="scientific">Paenibacillus etheri</name>
    <dbReference type="NCBI Taxonomy" id="1306852"/>
    <lineage>
        <taxon>Bacteria</taxon>
        <taxon>Bacillati</taxon>
        <taxon>Bacillota</taxon>
        <taxon>Bacilli</taxon>
        <taxon>Bacillales</taxon>
        <taxon>Paenibacillaceae</taxon>
        <taxon>Paenibacillus</taxon>
    </lineage>
</organism>
<dbReference type="OrthoDB" id="2481648at2"/>
<dbReference type="PANTHER" id="PTHR45916:SF1">
    <property type="entry name" value="STRUCTURAL MAINTENANCE OF CHROMOSOMES PROTEIN 5"/>
    <property type="match status" value="1"/>
</dbReference>
<feature type="coiled-coil region" evidence="2">
    <location>
        <begin position="279"/>
        <end position="390"/>
    </location>
</feature>
<gene>
    <name evidence="4" type="ORF">UQ64_23800</name>
</gene>